<dbReference type="Gene3D" id="3.90.70.10">
    <property type="entry name" value="Cysteine proteinases"/>
    <property type="match status" value="1"/>
</dbReference>
<evidence type="ECO:0000256" key="2">
    <source>
        <dbReference type="SAM" id="MobiDB-lite"/>
    </source>
</evidence>
<comment type="similarity">
    <text evidence="1">Belongs to the peptidase C1 family.</text>
</comment>
<dbReference type="SMART" id="SM00645">
    <property type="entry name" value="Pept_C1"/>
    <property type="match status" value="1"/>
</dbReference>
<dbReference type="GO" id="GO:0008234">
    <property type="term" value="F:cysteine-type peptidase activity"/>
    <property type="evidence" value="ECO:0007669"/>
    <property type="project" value="InterPro"/>
</dbReference>
<dbReference type="InterPro" id="IPR038765">
    <property type="entry name" value="Papain-like_cys_pep_sf"/>
</dbReference>
<feature type="chain" id="PRO_5043800370" description="Peptidase C1A papain C-terminal domain-containing protein" evidence="3">
    <location>
        <begin position="17"/>
        <end position="399"/>
    </location>
</feature>
<name>A0AAW2ZBD8_9EUKA</name>
<reference evidence="5 6" key="1">
    <citation type="submission" date="2024-03" db="EMBL/GenBank/DDBJ databases">
        <title>The Acrasis kona genome and developmental transcriptomes reveal deep origins of eukaryotic multicellular pathways.</title>
        <authorList>
            <person name="Sheikh S."/>
            <person name="Fu C.-J."/>
            <person name="Brown M.W."/>
            <person name="Baldauf S.L."/>
        </authorList>
    </citation>
    <scope>NUCLEOTIDE SEQUENCE [LARGE SCALE GENOMIC DNA]</scope>
    <source>
        <strain evidence="5 6">ATCC MYA-3509</strain>
    </source>
</reference>
<protein>
    <recommendedName>
        <fullName evidence="4">Peptidase C1A papain C-terminal domain-containing protein</fullName>
    </recommendedName>
</protein>
<feature type="signal peptide" evidence="3">
    <location>
        <begin position="1"/>
        <end position="16"/>
    </location>
</feature>
<dbReference type="PROSITE" id="PS00639">
    <property type="entry name" value="THIOL_PROTEASE_HIS"/>
    <property type="match status" value="1"/>
</dbReference>
<evidence type="ECO:0000259" key="4">
    <source>
        <dbReference type="SMART" id="SM00645"/>
    </source>
</evidence>
<dbReference type="Proteomes" id="UP001431209">
    <property type="component" value="Unassembled WGS sequence"/>
</dbReference>
<keyword evidence="6" id="KW-1185">Reference proteome</keyword>
<feature type="compositionally biased region" description="Basic and acidic residues" evidence="2">
    <location>
        <begin position="275"/>
        <end position="286"/>
    </location>
</feature>
<feature type="region of interest" description="Disordered" evidence="2">
    <location>
        <begin position="264"/>
        <end position="291"/>
    </location>
</feature>
<dbReference type="PRINTS" id="PR00705">
    <property type="entry name" value="PAPAIN"/>
</dbReference>
<gene>
    <name evidence="5" type="ORF">AKO1_012109</name>
</gene>
<dbReference type="SUPFAM" id="SSF54001">
    <property type="entry name" value="Cysteine proteinases"/>
    <property type="match status" value="1"/>
</dbReference>
<keyword evidence="3" id="KW-0732">Signal</keyword>
<proteinExistence type="inferred from homology"/>
<dbReference type="GO" id="GO:0006508">
    <property type="term" value="P:proteolysis"/>
    <property type="evidence" value="ECO:0007669"/>
    <property type="project" value="InterPro"/>
</dbReference>
<dbReference type="InterPro" id="IPR025660">
    <property type="entry name" value="Pept_his_AS"/>
</dbReference>
<dbReference type="InterPro" id="IPR013128">
    <property type="entry name" value="Peptidase_C1A"/>
</dbReference>
<dbReference type="AlphaFoldDB" id="A0AAW2ZBD8"/>
<dbReference type="PANTHER" id="PTHR12411">
    <property type="entry name" value="CYSTEINE PROTEASE FAMILY C1-RELATED"/>
    <property type="match status" value="1"/>
</dbReference>
<accession>A0AAW2ZBD8</accession>
<evidence type="ECO:0000313" key="6">
    <source>
        <dbReference type="Proteomes" id="UP001431209"/>
    </source>
</evidence>
<comment type="caution">
    <text evidence="5">The sequence shown here is derived from an EMBL/GenBank/DDBJ whole genome shotgun (WGS) entry which is preliminary data.</text>
</comment>
<evidence type="ECO:0000313" key="5">
    <source>
        <dbReference type="EMBL" id="KAL0486790.1"/>
    </source>
</evidence>
<dbReference type="EMBL" id="JAOPGA020001266">
    <property type="protein sequence ID" value="KAL0486790.1"/>
    <property type="molecule type" value="Genomic_DNA"/>
</dbReference>
<evidence type="ECO:0000256" key="1">
    <source>
        <dbReference type="ARBA" id="ARBA00008455"/>
    </source>
</evidence>
<organism evidence="5 6">
    <name type="scientific">Acrasis kona</name>
    <dbReference type="NCBI Taxonomy" id="1008807"/>
    <lineage>
        <taxon>Eukaryota</taxon>
        <taxon>Discoba</taxon>
        <taxon>Heterolobosea</taxon>
        <taxon>Tetramitia</taxon>
        <taxon>Eutetramitia</taxon>
        <taxon>Acrasidae</taxon>
        <taxon>Acrasis</taxon>
    </lineage>
</organism>
<evidence type="ECO:0000256" key="3">
    <source>
        <dbReference type="SAM" id="SignalP"/>
    </source>
</evidence>
<dbReference type="InterPro" id="IPR000668">
    <property type="entry name" value="Peptidase_C1A_C"/>
</dbReference>
<sequence length="399" mass="44334">MKVLFALALFAAVVVCNFNVPDSYDFREAHPEWAPAIGNQGICSSCWAFSSSYVYSARLFLATKKQKKVLFSPQYQVDCHKDRYLNGCGKGNSLTAFEYIQEFGHVPLGCKSYNSKRNPFGSQTKSSRCDVCDNNAKSVERYYSSGSYQYSENVGISRQQVAEAMKYEILTNGPVVSMFNVGTDFMIFFHKNKGGIYKKSPARVNLGSHAIAVVGWGKTDKGQQYWVCANSWGKKWNNDGYFKIVMYKGNGGLEKEGYTAPRFDDEDSYMTSTPVEKKSTKPRKEAGAPSKISLESTEAKLAAEFTFGHVKQTMTTLKSYTVQEVHAQVAEGINFSVLLNAVDSKNKKHTIFSSVNYKPDLTSRMIGFRLMAPAKTCSRSATETVFIGAAKCMIDVGAK</sequence>
<feature type="domain" description="Peptidase C1A papain C-terminal" evidence="4">
    <location>
        <begin position="20"/>
        <end position="262"/>
    </location>
</feature>
<dbReference type="Pfam" id="PF00112">
    <property type="entry name" value="Peptidase_C1"/>
    <property type="match status" value="1"/>
</dbReference>